<evidence type="ECO:0000313" key="8">
    <source>
        <dbReference type="Proteomes" id="UP001354971"/>
    </source>
</evidence>
<evidence type="ECO:0000256" key="3">
    <source>
        <dbReference type="ARBA" id="ARBA00022898"/>
    </source>
</evidence>
<keyword evidence="8" id="KW-1185">Reference proteome</keyword>
<keyword evidence="4 7" id="KW-0456">Lyase</keyword>
<dbReference type="InterPro" id="IPR006233">
    <property type="entry name" value="Cys_b_lyase_bac"/>
</dbReference>
<dbReference type="PANTHER" id="PTHR43500">
    <property type="entry name" value="CYSTATHIONINE BETA-LYASE-RELATED"/>
    <property type="match status" value="1"/>
</dbReference>
<dbReference type="EMBL" id="JAZDRP010000001">
    <property type="protein sequence ID" value="MEE2524994.1"/>
    <property type="molecule type" value="Genomic_DNA"/>
</dbReference>
<evidence type="ECO:0000256" key="6">
    <source>
        <dbReference type="RuleBase" id="RU362118"/>
    </source>
</evidence>
<dbReference type="InterPro" id="IPR015424">
    <property type="entry name" value="PyrdxlP-dep_Trfase"/>
</dbReference>
<comment type="cofactor">
    <cofactor evidence="1 6">
        <name>pyridoxal 5'-phosphate</name>
        <dbReference type="ChEBI" id="CHEBI:597326"/>
    </cofactor>
</comment>
<dbReference type="RefSeq" id="WP_330197658.1">
    <property type="nucleotide sequence ID" value="NZ_JAZDRP010000001.1"/>
</dbReference>
<comment type="similarity">
    <text evidence="2 6">Belongs to the trans-sulfuration enzymes family.</text>
</comment>
<comment type="catalytic activity">
    <reaction evidence="5">
        <text>L,L-cystathionine + H2O = L-homocysteine + pyruvate + NH4(+)</text>
        <dbReference type="Rhea" id="RHEA:13965"/>
        <dbReference type="ChEBI" id="CHEBI:15361"/>
        <dbReference type="ChEBI" id="CHEBI:15377"/>
        <dbReference type="ChEBI" id="CHEBI:28938"/>
        <dbReference type="ChEBI" id="CHEBI:58161"/>
        <dbReference type="ChEBI" id="CHEBI:58199"/>
    </reaction>
</comment>
<sequence>MKRDTQLTRAGRSHHGTRPVNAAIQRASTVLAGEAKDLYNRPDGIPLYARFGMESQNALKSALCEMQAADYCALTPSGLSAMTLATIACVSNGGHVLAADCLYGPTRMFLSDLLPDWGVKVEYFDPRIGGGISQHIRENTQLVFCESPGSLTFEVQDIPAISAAAHKVGARVLVDDTWSAGLNANMLDLGADYAAQSLTKYAGGHSDVIMGAVLCRGDNAERLKGAEWRLGLCVSPDDAFLVSRGLRTLGMRMDKSGAASIEIAERLAERPEVSEVLHPARADHPDHAIYTRDFSAPAGVFGVQFKDWDIARSERFLDALEIFGLGFSWGGFESLAVHCDPQLRRNFRDQRDGALIRLAIGLEDVDDLWNDLEQAIRASA</sequence>
<keyword evidence="3 6" id="KW-0663">Pyridoxal phosphate</keyword>
<name>A0ABU7LN23_9PROT</name>
<dbReference type="SUPFAM" id="SSF53383">
    <property type="entry name" value="PLP-dependent transferases"/>
    <property type="match status" value="1"/>
</dbReference>
<organism evidence="7 8">
    <name type="scientific">Hyphobacterium lacteum</name>
    <dbReference type="NCBI Taxonomy" id="3116575"/>
    <lineage>
        <taxon>Bacteria</taxon>
        <taxon>Pseudomonadati</taxon>
        <taxon>Pseudomonadota</taxon>
        <taxon>Alphaproteobacteria</taxon>
        <taxon>Maricaulales</taxon>
        <taxon>Maricaulaceae</taxon>
        <taxon>Hyphobacterium</taxon>
    </lineage>
</organism>
<accession>A0ABU7LN23</accession>
<dbReference type="Gene3D" id="3.90.1150.10">
    <property type="entry name" value="Aspartate Aminotransferase, domain 1"/>
    <property type="match status" value="1"/>
</dbReference>
<reference evidence="7 8" key="1">
    <citation type="submission" date="2024-01" db="EMBL/GenBank/DDBJ databases">
        <title>Hyphobacterium bacterium isolated from marine sediment.</title>
        <authorList>
            <person name="Zhao S."/>
        </authorList>
    </citation>
    <scope>NUCLEOTIDE SEQUENCE [LARGE SCALE GENOMIC DNA]</scope>
    <source>
        <strain evidence="8">HN65</strain>
    </source>
</reference>
<dbReference type="Proteomes" id="UP001354971">
    <property type="component" value="Unassembled WGS sequence"/>
</dbReference>
<dbReference type="InterPro" id="IPR000277">
    <property type="entry name" value="Cys/Met-Metab_PyrdxlP-dep_enz"/>
</dbReference>
<evidence type="ECO:0000256" key="1">
    <source>
        <dbReference type="ARBA" id="ARBA00001933"/>
    </source>
</evidence>
<evidence type="ECO:0000313" key="7">
    <source>
        <dbReference type="EMBL" id="MEE2524994.1"/>
    </source>
</evidence>
<evidence type="ECO:0000256" key="5">
    <source>
        <dbReference type="ARBA" id="ARBA00047517"/>
    </source>
</evidence>
<dbReference type="InterPro" id="IPR015421">
    <property type="entry name" value="PyrdxlP-dep_Trfase_major"/>
</dbReference>
<dbReference type="Gene3D" id="3.40.640.10">
    <property type="entry name" value="Type I PLP-dependent aspartate aminotransferase-like (Major domain)"/>
    <property type="match status" value="1"/>
</dbReference>
<dbReference type="PIRSF" id="PIRSF001434">
    <property type="entry name" value="CGS"/>
    <property type="match status" value="1"/>
</dbReference>
<protein>
    <submittedName>
        <fullName evidence="7">Cystathionine beta-lyase</fullName>
        <ecNumber evidence="7">4.4.1.13</ecNumber>
    </submittedName>
</protein>
<dbReference type="EC" id="4.4.1.13" evidence="7"/>
<proteinExistence type="inferred from homology"/>
<dbReference type="GO" id="GO:0047804">
    <property type="term" value="F:cysteine-S-conjugate beta-lyase activity"/>
    <property type="evidence" value="ECO:0007669"/>
    <property type="project" value="UniProtKB-EC"/>
</dbReference>
<evidence type="ECO:0000256" key="2">
    <source>
        <dbReference type="ARBA" id="ARBA00009077"/>
    </source>
</evidence>
<comment type="caution">
    <text evidence="7">The sequence shown here is derived from an EMBL/GenBank/DDBJ whole genome shotgun (WGS) entry which is preliminary data.</text>
</comment>
<gene>
    <name evidence="7" type="primary">metC</name>
    <name evidence="7" type="ORF">V0U79_01335</name>
</gene>
<evidence type="ECO:0000256" key="4">
    <source>
        <dbReference type="ARBA" id="ARBA00023239"/>
    </source>
</evidence>
<dbReference type="Pfam" id="PF01053">
    <property type="entry name" value="Cys_Met_Meta_PP"/>
    <property type="match status" value="1"/>
</dbReference>
<dbReference type="InterPro" id="IPR015422">
    <property type="entry name" value="PyrdxlP-dep_Trfase_small"/>
</dbReference>
<dbReference type="NCBIfam" id="TIGR01324">
    <property type="entry name" value="cysta_beta_ly_B"/>
    <property type="match status" value="1"/>
</dbReference>
<dbReference type="PANTHER" id="PTHR43500:SF1">
    <property type="entry name" value="CYSTATHIONINE BETA-LYASE-RELATED"/>
    <property type="match status" value="1"/>
</dbReference>